<dbReference type="Proteomes" id="UP000305361">
    <property type="component" value="Segment"/>
</dbReference>
<dbReference type="EMBL" id="MH443100">
    <property type="protein sequence ID" value="AXH43454.1"/>
    <property type="molecule type" value="Genomic_DNA"/>
</dbReference>
<organism evidence="1 2">
    <name type="scientific">Erwinia phage vB_EhrS_49</name>
    <dbReference type="NCBI Taxonomy" id="2283026"/>
    <lineage>
        <taxon>Viruses</taxon>
        <taxon>Duplodnaviria</taxon>
        <taxon>Heunggongvirae</taxon>
        <taxon>Uroviricota</taxon>
        <taxon>Caudoviricetes</taxon>
        <taxon>Feofaniavirus</taxon>
        <taxon>Feofaniavirus Eho49</taxon>
    </lineage>
</organism>
<accession>A0A4Y1NR26</accession>
<protein>
    <submittedName>
        <fullName evidence="1">Uncharacterized protein</fullName>
    </submittedName>
</protein>
<name>A0A4Y1NR26_9CAUD</name>
<proteinExistence type="predicted"/>
<sequence length="86" mass="9791">MTNPIATLSRERLEQLADENTICKVSWDERIEMSRALLAVMDAKPIGYFRNDARAVFRVWPTKSDDCNVPVYTTPPAPSATECEWT</sequence>
<reference evidence="1 2" key="1">
    <citation type="journal article" date="2019" name="J. Basic Microbiol.">
        <title>Complete genome sequence analysis of temperate Erwinia bacteriophages 49 and 59.</title>
        <authorList>
            <person name="Zlatohurska M."/>
            <person name="Gorb T."/>
            <person name="Romaniuk L."/>
            <person name="Korol N."/>
            <person name="Faidiuk Y."/>
            <person name="Kropinski A.M."/>
            <person name="Kushkina A."/>
            <person name="Tovkach F."/>
        </authorList>
    </citation>
    <scope>NUCLEOTIDE SEQUENCE [LARGE SCALE GENOMIC DNA]</scope>
</reference>
<gene>
    <name evidence="1" type="ORF">MZUP3_370</name>
</gene>
<evidence type="ECO:0000313" key="2">
    <source>
        <dbReference type="Proteomes" id="UP000305361"/>
    </source>
</evidence>
<keyword evidence="2" id="KW-1185">Reference proteome</keyword>
<evidence type="ECO:0000313" key="1">
    <source>
        <dbReference type="EMBL" id="AXH43454.1"/>
    </source>
</evidence>